<dbReference type="STRING" id="1314782.A0A165V0C2"/>
<dbReference type="Proteomes" id="UP000076761">
    <property type="component" value="Unassembled WGS sequence"/>
</dbReference>
<reference evidence="3 4" key="1">
    <citation type="journal article" date="2016" name="Mol. Biol. Evol.">
        <title>Comparative Genomics of Early-Diverging Mushroom-Forming Fungi Provides Insights into the Origins of Lignocellulose Decay Capabilities.</title>
        <authorList>
            <person name="Nagy L.G."/>
            <person name="Riley R."/>
            <person name="Tritt A."/>
            <person name="Adam C."/>
            <person name="Daum C."/>
            <person name="Floudas D."/>
            <person name="Sun H."/>
            <person name="Yadav J.S."/>
            <person name="Pangilinan J."/>
            <person name="Larsson K.H."/>
            <person name="Matsuura K."/>
            <person name="Barry K."/>
            <person name="Labutti K."/>
            <person name="Kuo R."/>
            <person name="Ohm R.A."/>
            <person name="Bhattacharya S.S."/>
            <person name="Shirouzu T."/>
            <person name="Yoshinaga Y."/>
            <person name="Martin F.M."/>
            <person name="Grigoriev I.V."/>
            <person name="Hibbett D.S."/>
        </authorList>
    </citation>
    <scope>NUCLEOTIDE SEQUENCE [LARGE SCALE GENOMIC DNA]</scope>
    <source>
        <strain evidence="3 4">HHB14362 ss-1</strain>
    </source>
</reference>
<dbReference type="Pfam" id="PF15249">
    <property type="entry name" value="GLTSCR1"/>
    <property type="match status" value="1"/>
</dbReference>
<organism evidence="3 4">
    <name type="scientific">Neolentinus lepideus HHB14362 ss-1</name>
    <dbReference type="NCBI Taxonomy" id="1314782"/>
    <lineage>
        <taxon>Eukaryota</taxon>
        <taxon>Fungi</taxon>
        <taxon>Dikarya</taxon>
        <taxon>Basidiomycota</taxon>
        <taxon>Agaricomycotina</taxon>
        <taxon>Agaricomycetes</taxon>
        <taxon>Gloeophyllales</taxon>
        <taxon>Gloeophyllaceae</taxon>
        <taxon>Neolentinus</taxon>
    </lineage>
</organism>
<dbReference type="EMBL" id="KV425555">
    <property type="protein sequence ID" value="KZT28964.1"/>
    <property type="molecule type" value="Genomic_DNA"/>
</dbReference>
<proteinExistence type="predicted"/>
<feature type="compositionally biased region" description="Low complexity" evidence="1">
    <location>
        <begin position="253"/>
        <end position="271"/>
    </location>
</feature>
<sequence length="438" mass="46962">MAESAGSSYAYNSANTQQWKSFKNGSYGPTFFVGRPSPAVASPITASTSSSSVTWPLNANANEVKPASASVAVNGSNGTGSTSRSVLPEEETRIITETSAKISASLAGDQLVTLFPEVDEPFVDAEDIVRRLLPYHVYQQPKEDLEYVAKAAKWRKGKGKVTEVSALREEIAETRFAIQCFKRRKALEDRFRRTKIKSGKRKAPDDLAYLSAQAMLEQERTENALLNHELRHSRSELEKIQRERRLQSLPPRTSYYPSQTQTSSQTTPYIHQYRPYPYTYTPTYAQPYTQQYGTPPPASIPAPVYSPAPPAPASAAPAQSADTPTSNTSSSGPVPVQLPVSSLPDLQRIGIFPVPAHSVVAGQPSPAAILKNYGGGMVHLDVNVGLLQPAQMSGLAMLLNTLMTRGQSAQAASSPATLAEGAAPVLATAADGGGPSGQ</sequence>
<dbReference type="OrthoDB" id="2556847at2759"/>
<keyword evidence="4" id="KW-1185">Reference proteome</keyword>
<evidence type="ECO:0000313" key="4">
    <source>
        <dbReference type="Proteomes" id="UP000076761"/>
    </source>
</evidence>
<gene>
    <name evidence="3" type="ORF">NEOLEDRAFT_1128450</name>
</gene>
<feature type="compositionally biased region" description="Basic and acidic residues" evidence="1">
    <location>
        <begin position="236"/>
        <end position="246"/>
    </location>
</feature>
<dbReference type="AlphaFoldDB" id="A0A165V0C2"/>
<feature type="domain" description="GLTSCR protein conserved" evidence="2">
    <location>
        <begin position="109"/>
        <end position="223"/>
    </location>
</feature>
<name>A0A165V0C2_9AGAM</name>
<evidence type="ECO:0000313" key="3">
    <source>
        <dbReference type="EMBL" id="KZT28964.1"/>
    </source>
</evidence>
<feature type="region of interest" description="Disordered" evidence="1">
    <location>
        <begin position="287"/>
        <end position="339"/>
    </location>
</feature>
<accession>A0A165V0C2</accession>
<dbReference type="InterPro" id="IPR015671">
    <property type="entry name" value="GSCR1_dom"/>
</dbReference>
<feature type="compositionally biased region" description="Low complexity" evidence="1">
    <location>
        <begin position="329"/>
        <end position="339"/>
    </location>
</feature>
<protein>
    <recommendedName>
        <fullName evidence="2">GLTSCR protein conserved domain-containing protein</fullName>
    </recommendedName>
</protein>
<evidence type="ECO:0000256" key="1">
    <source>
        <dbReference type="SAM" id="MobiDB-lite"/>
    </source>
</evidence>
<feature type="region of interest" description="Disordered" evidence="1">
    <location>
        <begin position="236"/>
        <end position="271"/>
    </location>
</feature>
<feature type="compositionally biased region" description="Pro residues" evidence="1">
    <location>
        <begin position="294"/>
        <end position="312"/>
    </location>
</feature>
<dbReference type="InParanoid" id="A0A165V0C2"/>
<evidence type="ECO:0000259" key="2">
    <source>
        <dbReference type="Pfam" id="PF15249"/>
    </source>
</evidence>